<feature type="domain" description="HTH cro/C1-type" evidence="1">
    <location>
        <begin position="6"/>
        <end position="41"/>
    </location>
</feature>
<gene>
    <name evidence="2" type="ORF">Ga0609869_002507</name>
</gene>
<evidence type="ECO:0000313" key="2">
    <source>
        <dbReference type="EMBL" id="MEX5729154.1"/>
    </source>
</evidence>
<dbReference type="CDD" id="cd00093">
    <property type="entry name" value="HTH_XRE"/>
    <property type="match status" value="1"/>
</dbReference>
<evidence type="ECO:0000313" key="3">
    <source>
        <dbReference type="Proteomes" id="UP001560019"/>
    </source>
</evidence>
<sequence length="218" mass="24512">MEGARIRDLRRRLGITQSQLGDQLGVDQGTVSRWERGVENPRPARQSTLRNMLLRDDEQRHLVRSISLVRNDLMPATLLDSRLRLREASASARRHFRDRGCEPSKMIGTGLDRYADMMGFPELADHVRHSGLLCGDALLFRFTINFRGKGHTTVWEPILKDGHLVQVLNYVSCYFAFPANTEVSLEQVDVVSADSDGAMTALHRGTRADLIGALAPLY</sequence>
<dbReference type="Proteomes" id="UP001560019">
    <property type="component" value="Unassembled WGS sequence"/>
</dbReference>
<protein>
    <submittedName>
        <fullName evidence="2">Transcriptional regulator with XRE-family HTH domain</fullName>
    </submittedName>
</protein>
<dbReference type="RefSeq" id="WP_125402967.1">
    <property type="nucleotide sequence ID" value="NZ_JBEHHI010000002.1"/>
</dbReference>
<name>A0ABV3XVQ7_9RHOB</name>
<evidence type="ECO:0000259" key="1">
    <source>
        <dbReference type="PROSITE" id="PS50943"/>
    </source>
</evidence>
<dbReference type="InterPro" id="IPR010982">
    <property type="entry name" value="Lambda_DNA-bd_dom_sf"/>
</dbReference>
<dbReference type="SMART" id="SM00530">
    <property type="entry name" value="HTH_XRE"/>
    <property type="match status" value="1"/>
</dbReference>
<accession>A0ABV3XVQ7</accession>
<proteinExistence type="predicted"/>
<organism evidence="2 3">
    <name type="scientific">Rhodovulum iodosum</name>
    <dbReference type="NCBI Taxonomy" id="68291"/>
    <lineage>
        <taxon>Bacteria</taxon>
        <taxon>Pseudomonadati</taxon>
        <taxon>Pseudomonadota</taxon>
        <taxon>Alphaproteobacteria</taxon>
        <taxon>Rhodobacterales</taxon>
        <taxon>Paracoccaceae</taxon>
        <taxon>Rhodovulum</taxon>
    </lineage>
</organism>
<reference evidence="2 3" key="1">
    <citation type="submission" date="2024-06" db="EMBL/GenBank/DDBJ databases">
        <title>Genome of Rhodovulum iodosum, a marine photoferrotroph.</title>
        <authorList>
            <person name="Bianchini G."/>
            <person name="Nikeleit V."/>
            <person name="Kappler A."/>
            <person name="Bryce C."/>
            <person name="Sanchez-Baracaldo P."/>
        </authorList>
    </citation>
    <scope>NUCLEOTIDE SEQUENCE [LARGE SCALE GENOMIC DNA]</scope>
    <source>
        <strain evidence="2 3">UT/N1</strain>
    </source>
</reference>
<comment type="caution">
    <text evidence="2">The sequence shown here is derived from an EMBL/GenBank/DDBJ whole genome shotgun (WGS) entry which is preliminary data.</text>
</comment>
<dbReference type="EMBL" id="JBEHHI010000002">
    <property type="protein sequence ID" value="MEX5729154.1"/>
    <property type="molecule type" value="Genomic_DNA"/>
</dbReference>
<keyword evidence="3" id="KW-1185">Reference proteome</keyword>
<dbReference type="Gene3D" id="1.10.260.40">
    <property type="entry name" value="lambda repressor-like DNA-binding domains"/>
    <property type="match status" value="1"/>
</dbReference>
<dbReference type="SUPFAM" id="SSF47413">
    <property type="entry name" value="lambda repressor-like DNA-binding domains"/>
    <property type="match status" value="1"/>
</dbReference>
<dbReference type="InterPro" id="IPR001387">
    <property type="entry name" value="Cro/C1-type_HTH"/>
</dbReference>
<dbReference type="PROSITE" id="PS50943">
    <property type="entry name" value="HTH_CROC1"/>
    <property type="match status" value="1"/>
</dbReference>
<dbReference type="Pfam" id="PF01381">
    <property type="entry name" value="HTH_3"/>
    <property type="match status" value="1"/>
</dbReference>